<organism evidence="4 5">
    <name type="scientific">Symbiodinium microadriaticum</name>
    <name type="common">Dinoflagellate</name>
    <name type="synonym">Zooxanthella microadriatica</name>
    <dbReference type="NCBI Taxonomy" id="2951"/>
    <lineage>
        <taxon>Eukaryota</taxon>
        <taxon>Sar</taxon>
        <taxon>Alveolata</taxon>
        <taxon>Dinophyceae</taxon>
        <taxon>Suessiales</taxon>
        <taxon>Symbiodiniaceae</taxon>
        <taxon>Symbiodinium</taxon>
    </lineage>
</organism>
<proteinExistence type="predicted"/>
<feature type="region of interest" description="Disordered" evidence="2">
    <location>
        <begin position="283"/>
        <end position="318"/>
    </location>
</feature>
<dbReference type="SUPFAM" id="SSF53335">
    <property type="entry name" value="S-adenosyl-L-methionine-dependent methyltransferases"/>
    <property type="match status" value="1"/>
</dbReference>
<reference evidence="4 5" key="1">
    <citation type="submission" date="2016-02" db="EMBL/GenBank/DDBJ databases">
        <title>Genome analysis of coral dinoflagellate symbionts highlights evolutionary adaptations to a symbiotic lifestyle.</title>
        <authorList>
            <person name="Aranda M."/>
            <person name="Li Y."/>
            <person name="Liew Y.J."/>
            <person name="Baumgarten S."/>
            <person name="Simakov O."/>
            <person name="Wilson M."/>
            <person name="Piel J."/>
            <person name="Ashoor H."/>
            <person name="Bougouffa S."/>
            <person name="Bajic V.B."/>
            <person name="Ryu T."/>
            <person name="Ravasi T."/>
            <person name="Bayer T."/>
            <person name="Micklem G."/>
            <person name="Kim H."/>
            <person name="Bhak J."/>
            <person name="Lajeunesse T.C."/>
            <person name="Voolstra C.R."/>
        </authorList>
    </citation>
    <scope>NUCLEOTIDE SEQUENCE [LARGE SCALE GENOMIC DNA]</scope>
    <source>
        <strain evidence="4 5">CCMP2467</strain>
    </source>
</reference>
<dbReference type="GO" id="GO:0008270">
    <property type="term" value="F:zinc ion binding"/>
    <property type="evidence" value="ECO:0007669"/>
    <property type="project" value="UniProtKB-KW"/>
</dbReference>
<evidence type="ECO:0000256" key="2">
    <source>
        <dbReference type="SAM" id="MobiDB-lite"/>
    </source>
</evidence>
<feature type="region of interest" description="Disordered" evidence="2">
    <location>
        <begin position="754"/>
        <end position="782"/>
    </location>
</feature>
<dbReference type="InterPro" id="IPR029063">
    <property type="entry name" value="SAM-dependent_MTases_sf"/>
</dbReference>
<dbReference type="Proteomes" id="UP000186817">
    <property type="component" value="Unassembled WGS sequence"/>
</dbReference>
<evidence type="ECO:0000313" key="5">
    <source>
        <dbReference type="Proteomes" id="UP000186817"/>
    </source>
</evidence>
<keyword evidence="5" id="KW-1185">Reference proteome</keyword>
<evidence type="ECO:0000259" key="3">
    <source>
        <dbReference type="PROSITE" id="PS50103"/>
    </source>
</evidence>
<gene>
    <name evidence="4" type="ORF">AK812_SmicGene25255</name>
</gene>
<dbReference type="AlphaFoldDB" id="A0A1Q9DCI8"/>
<keyword evidence="1" id="KW-0863">Zinc-finger</keyword>
<feature type="domain" description="C3H1-type" evidence="3">
    <location>
        <begin position="802"/>
        <end position="829"/>
    </location>
</feature>
<feature type="zinc finger region" description="C3H1-type" evidence="1">
    <location>
        <begin position="802"/>
        <end position="829"/>
    </location>
</feature>
<evidence type="ECO:0000256" key="1">
    <source>
        <dbReference type="PROSITE-ProRule" id="PRU00723"/>
    </source>
</evidence>
<feature type="region of interest" description="Disordered" evidence="2">
    <location>
        <begin position="593"/>
        <end position="721"/>
    </location>
</feature>
<keyword evidence="1" id="KW-0862">Zinc</keyword>
<keyword evidence="1" id="KW-0479">Metal-binding</keyword>
<name>A0A1Q9DCI8_SYMMI</name>
<dbReference type="EMBL" id="LSRX01000603">
    <property type="protein sequence ID" value="OLP92898.1"/>
    <property type="molecule type" value="Genomic_DNA"/>
</dbReference>
<dbReference type="InterPro" id="IPR000571">
    <property type="entry name" value="Znf_CCCH"/>
</dbReference>
<dbReference type="OrthoDB" id="434435at2759"/>
<dbReference type="PROSITE" id="PS50103">
    <property type="entry name" value="ZF_C3H1"/>
    <property type="match status" value="1"/>
</dbReference>
<protein>
    <recommendedName>
        <fullName evidence="3">C3H1-type domain-containing protein</fullName>
    </recommendedName>
</protein>
<dbReference type="Gene3D" id="3.40.50.150">
    <property type="entry name" value="Vaccinia Virus protein VP39"/>
    <property type="match status" value="2"/>
</dbReference>
<evidence type="ECO:0000313" key="4">
    <source>
        <dbReference type="EMBL" id="OLP92898.1"/>
    </source>
</evidence>
<comment type="caution">
    <text evidence="4">The sequence shown here is derived from an EMBL/GenBank/DDBJ whole genome shotgun (WGS) entry which is preliminary data.</text>
</comment>
<accession>A0A1Q9DCI8</accession>
<sequence length="960" mass="103014">MGTSRGGAKAKSAAKPAEGPFAELRETCRDLSDAMPSLPPALRSALAFAVPLVAVLLTFNKLPAMRIENGSVDSCDPVRTYGEITQSGMRSVVQLAALRGGVFLDIGSGNGAFVLWAAAKPPEERAEAPAVAAAARCAFVKTPGRLRPCVPGDKLLPFLLKFRDVVERPSHHLMLERLVAVSEVTCALARKAERDEQAPDWTLTVQKIDVRGAINIWFSLLTAERLVVNLGEIDTRKIGICARCKSALGVQGADENGRPNADAAAGSLLAALEQFRLANALEEAERQVPDTTPTDAAPRGQKRRRGADQRAVSSSSAPLLIMSSDMTEPCTFVKRSGQESFPSFRLKKAGNWPESTFLTAVRHFWLPGSGLTVASSGRVSAVKSAGGGYNESRGVEVMLARHQQALAKVSEAAPRRGHVDLIHGDVLHHLTLLSDAHLVYWNNLCFSAAESRLVVEAFTQRAPRGATLVTLAELEMQAAVPIGVGMIHFKWSGARKAMCRSCTPASEATNQHPSAPQLRAFRNGELDLQIPLGLVHSAGKLTEPPLHGPVMEVCAQPVQPHRHLTNVAAYLADLSAQADNLVSLLHEIQQTDRQTESGHGYHSLVPPNRLFLSSQGDNRPGSFRPFHQTGSGALDSSVALAGAPPGQFLQSPQAESSATGLRHLQQTDPPSGSGAPGSDFANARSFPDHAFQCAGANFRPGPPLAPGRWLTPQGGELSASTGQPADYACGANDTGIECSGYATQPAVQVATHANSSRDAGCTEQKLQEISEPKVPAPPARSKGSHELGLCERYNVGSLGHPELCRKPCLFHERGECENGAACGYCHFQHLRRPAVPDRCQRSLIRRLSLPQLIVFVVPHVRTRASKAGLTAAMSVVIELLETTLANSNLFINNDVMQQFESARMDNLLERMNIMSLLCLVMNNAHDPKFASQLEAEIKEVRAECGFRSLEVKTGSSRPGM</sequence>
<feature type="compositionally biased region" description="Polar residues" evidence="2">
    <location>
        <begin position="648"/>
        <end position="670"/>
    </location>
</feature>